<dbReference type="Gene3D" id="3.20.20.80">
    <property type="entry name" value="Glycosidases"/>
    <property type="match status" value="1"/>
</dbReference>
<dbReference type="InterPro" id="IPR005197">
    <property type="entry name" value="Glyco_hydro_71"/>
</dbReference>
<proteinExistence type="predicted"/>
<evidence type="ECO:0000313" key="2">
    <source>
        <dbReference type="Proteomes" id="UP000230002"/>
    </source>
</evidence>
<dbReference type="Proteomes" id="UP000230002">
    <property type="component" value="Unassembled WGS sequence"/>
</dbReference>
<dbReference type="AlphaFoldDB" id="A0A2G8SJQ7"/>
<dbReference type="GO" id="GO:0051118">
    <property type="term" value="F:glucan endo-1,3-alpha-glucosidase activity"/>
    <property type="evidence" value="ECO:0007669"/>
    <property type="project" value="InterPro"/>
</dbReference>
<organism evidence="1 2">
    <name type="scientific">Ganoderma sinense ZZ0214-1</name>
    <dbReference type="NCBI Taxonomy" id="1077348"/>
    <lineage>
        <taxon>Eukaryota</taxon>
        <taxon>Fungi</taxon>
        <taxon>Dikarya</taxon>
        <taxon>Basidiomycota</taxon>
        <taxon>Agaricomycotina</taxon>
        <taxon>Agaricomycetes</taxon>
        <taxon>Polyporales</taxon>
        <taxon>Polyporaceae</taxon>
        <taxon>Ganoderma</taxon>
    </lineage>
</organism>
<gene>
    <name evidence="1" type="ORF">GSI_04413</name>
</gene>
<comment type="caution">
    <text evidence="1">The sequence shown here is derived from an EMBL/GenBank/DDBJ whole genome shotgun (WGS) entry which is preliminary data.</text>
</comment>
<dbReference type="STRING" id="1077348.A0A2G8SJQ7"/>
<protein>
    <recommendedName>
        <fullName evidence="3">Glycoside hydrolase family 71 protein</fullName>
    </recommendedName>
</protein>
<keyword evidence="2" id="KW-1185">Reference proteome</keyword>
<evidence type="ECO:0008006" key="3">
    <source>
        <dbReference type="Google" id="ProtNLM"/>
    </source>
</evidence>
<evidence type="ECO:0000313" key="1">
    <source>
        <dbReference type="EMBL" id="PIL33788.1"/>
    </source>
</evidence>
<name>A0A2G8SJQ7_9APHY</name>
<dbReference type="OrthoDB" id="3257981at2759"/>
<dbReference type="CDD" id="cd11577">
    <property type="entry name" value="GH71"/>
    <property type="match status" value="1"/>
</dbReference>
<reference evidence="1 2" key="1">
    <citation type="journal article" date="2015" name="Sci. Rep.">
        <title>Chromosome-level genome map provides insights into diverse defense mechanisms in the medicinal fungus Ganoderma sinense.</title>
        <authorList>
            <person name="Zhu Y."/>
            <person name="Xu J."/>
            <person name="Sun C."/>
            <person name="Zhou S."/>
            <person name="Xu H."/>
            <person name="Nelson D.R."/>
            <person name="Qian J."/>
            <person name="Song J."/>
            <person name="Luo H."/>
            <person name="Xiang L."/>
            <person name="Li Y."/>
            <person name="Xu Z."/>
            <person name="Ji A."/>
            <person name="Wang L."/>
            <person name="Lu S."/>
            <person name="Hayward A."/>
            <person name="Sun W."/>
            <person name="Li X."/>
            <person name="Schwartz D.C."/>
            <person name="Wang Y."/>
            <person name="Chen S."/>
        </authorList>
    </citation>
    <scope>NUCLEOTIDE SEQUENCE [LARGE SCALE GENOMIC DNA]</scope>
    <source>
        <strain evidence="1 2">ZZ0214-1</strain>
    </source>
</reference>
<dbReference type="EMBL" id="AYKW01000007">
    <property type="protein sequence ID" value="PIL33788.1"/>
    <property type="molecule type" value="Genomic_DNA"/>
</dbReference>
<sequence>MVGNAYPYTIEDWKEDIALASAHHIDGFALNVGPEDWQRRSVSLCYAAALELGLPFKLFLSFDMTYVECFVALRSSVLHETYLRAGLGPKTPPSSVLPGNAPEDIGLLRDYVADTFSHPHQLLYKGKVLVSTFAGQDRLFGFSDLREASAYIKDSLQKLAPIHFVPSFFIDPRRYPHISAMDGYFNWNGGWPIHLTADSPREEVECAKLDTDRHHIHHLGGRTFMAAVSPWFFTHYGPDSWNKNWIYRGDDWLLVRRWEQLVAARDEIDIVQIISYNDYGESHYVGPIKGAQPNSQAWVDGFPHTAWLELSAYFARAFKEGVYPAIDRDRIFMWARPHLRDAEATGDAVPRPDRWQLTDNKFWAVVLSTGPAEVHLSAGSEDAQARAWTVEKGVSKLSHPMITGGSMKATMARDGAVVAECAPAWDGFQVEENPKTFNFNAYVGASA</sequence>
<dbReference type="Pfam" id="PF03659">
    <property type="entry name" value="Glyco_hydro_71"/>
    <property type="match status" value="1"/>
</dbReference>
<accession>A0A2G8SJQ7</accession>